<evidence type="ECO:0000256" key="2">
    <source>
        <dbReference type="ARBA" id="ARBA00015192"/>
    </source>
</evidence>
<dbReference type="AlphaFoldDB" id="A0A8S2GMI0"/>
<evidence type="ECO:0000259" key="7">
    <source>
        <dbReference type="PROSITE" id="PS50102"/>
    </source>
</evidence>
<evidence type="ECO:0000256" key="6">
    <source>
        <dbReference type="SAM" id="MobiDB-lite"/>
    </source>
</evidence>
<sequence length="398" mass="44072">MVSFINSYFILPGSHTQAFVSFATANPPPLPPLPPPPPNFVAFSQPIHLPPPLPMPVDTTSNPIRQSVNPSFSNPGSNSGLRGNLFVPHQLRQRVPQQTSAFSIKSASLPVSIPQIQPKAQSPPRSIPLAATASKISSSNTPASTFAAQPLLYSKNSSSVEKPVTPSKPDLVFSRTPSVAVSPVEVQKKLEQLVTLKNEKSSTTSANSKSVTMSQANESFDDMDTESGSGKKKGKKVSKKARYVRMAAGQTWEDESLADWDTDDFRLFCGDLGNEVNDDVLARAFSKYPSFQKAKVIRDKRTGKTRGYGFVSFKDSHDFIKAMREMNGKYVGNRPIKLRKSQWKDRNMDVVKKKIRNQERYDDISNFIEETTTTNSRWFEEVRTEAISSVAQQSILLL</sequence>
<keyword evidence="3 5" id="KW-0694">RNA-binding</keyword>
<dbReference type="SMART" id="SM00361">
    <property type="entry name" value="RRM_1"/>
    <property type="match status" value="1"/>
</dbReference>
<gene>
    <name evidence="8" type="ORF">OVA965_LOCUS2326</name>
    <name evidence="9" type="ORF">TMI583_LOCUS2326</name>
</gene>
<feature type="compositionally biased region" description="Basic residues" evidence="6">
    <location>
        <begin position="230"/>
        <end position="240"/>
    </location>
</feature>
<reference evidence="9" key="1">
    <citation type="submission" date="2021-02" db="EMBL/GenBank/DDBJ databases">
        <authorList>
            <person name="Nowell W R."/>
        </authorList>
    </citation>
    <scope>NUCLEOTIDE SEQUENCE</scope>
</reference>
<dbReference type="SUPFAM" id="SSF54928">
    <property type="entry name" value="RNA-binding domain, RBD"/>
    <property type="match status" value="1"/>
</dbReference>
<evidence type="ECO:0000256" key="3">
    <source>
        <dbReference type="ARBA" id="ARBA00022884"/>
    </source>
</evidence>
<dbReference type="InterPro" id="IPR012677">
    <property type="entry name" value="Nucleotide-bd_a/b_plait_sf"/>
</dbReference>
<dbReference type="CDD" id="cd12383">
    <property type="entry name" value="RRM_RBM42"/>
    <property type="match status" value="1"/>
</dbReference>
<evidence type="ECO:0000256" key="5">
    <source>
        <dbReference type="PROSITE-ProRule" id="PRU00176"/>
    </source>
</evidence>
<evidence type="ECO:0000313" key="8">
    <source>
        <dbReference type="EMBL" id="CAF0756799.1"/>
    </source>
</evidence>
<evidence type="ECO:0000256" key="1">
    <source>
        <dbReference type="ARBA" id="ARBA00007408"/>
    </source>
</evidence>
<comment type="caution">
    <text evidence="9">The sequence shown here is derived from an EMBL/GenBank/DDBJ whole genome shotgun (WGS) entry which is preliminary data.</text>
</comment>
<dbReference type="EMBL" id="CAJNOK010000486">
    <property type="protein sequence ID" value="CAF0756799.1"/>
    <property type="molecule type" value="Genomic_DNA"/>
</dbReference>
<dbReference type="InterPro" id="IPR034215">
    <property type="entry name" value="RBM42_RRM"/>
</dbReference>
<evidence type="ECO:0000256" key="4">
    <source>
        <dbReference type="ARBA" id="ARBA00030574"/>
    </source>
</evidence>
<dbReference type="PROSITE" id="PS50102">
    <property type="entry name" value="RRM"/>
    <property type="match status" value="1"/>
</dbReference>
<dbReference type="InterPro" id="IPR000504">
    <property type="entry name" value="RRM_dom"/>
</dbReference>
<dbReference type="GO" id="GO:0003729">
    <property type="term" value="F:mRNA binding"/>
    <property type="evidence" value="ECO:0007669"/>
    <property type="project" value="InterPro"/>
</dbReference>
<dbReference type="PANTHER" id="PTHR47640:SF11">
    <property type="entry name" value="RNA-BINDING PROTEIN 42"/>
    <property type="match status" value="1"/>
</dbReference>
<dbReference type="InterPro" id="IPR003954">
    <property type="entry name" value="RRM_euk-type"/>
</dbReference>
<evidence type="ECO:0000313" key="9">
    <source>
        <dbReference type="EMBL" id="CAF3536057.1"/>
    </source>
</evidence>
<dbReference type="Gene3D" id="3.30.70.330">
    <property type="match status" value="1"/>
</dbReference>
<comment type="similarity">
    <text evidence="1">Belongs to the RRM RBM42 family.</text>
</comment>
<feature type="region of interest" description="Disordered" evidence="6">
    <location>
        <begin position="198"/>
        <end position="240"/>
    </location>
</feature>
<dbReference type="EMBL" id="CAJOBA010000486">
    <property type="protein sequence ID" value="CAF3536057.1"/>
    <property type="molecule type" value="Genomic_DNA"/>
</dbReference>
<name>A0A8S2GMI0_9BILA</name>
<evidence type="ECO:0000313" key="10">
    <source>
        <dbReference type="Proteomes" id="UP000682733"/>
    </source>
</evidence>
<organism evidence="9 10">
    <name type="scientific">Didymodactylos carnosus</name>
    <dbReference type="NCBI Taxonomy" id="1234261"/>
    <lineage>
        <taxon>Eukaryota</taxon>
        <taxon>Metazoa</taxon>
        <taxon>Spiralia</taxon>
        <taxon>Gnathifera</taxon>
        <taxon>Rotifera</taxon>
        <taxon>Eurotatoria</taxon>
        <taxon>Bdelloidea</taxon>
        <taxon>Philodinida</taxon>
        <taxon>Philodinidae</taxon>
        <taxon>Didymodactylos</taxon>
    </lineage>
</organism>
<protein>
    <recommendedName>
        <fullName evidence="2">RNA-binding protein 42</fullName>
    </recommendedName>
    <alternativeName>
        <fullName evidence="4">RNA-binding motif protein 42</fullName>
    </alternativeName>
</protein>
<dbReference type="PANTHER" id="PTHR47640">
    <property type="entry name" value="TRNA SELENOCYSTEINE 1-ASSOCIATED PROTEIN 1-RELATED-RELATED"/>
    <property type="match status" value="1"/>
</dbReference>
<feature type="domain" description="RRM" evidence="7">
    <location>
        <begin position="265"/>
        <end position="343"/>
    </location>
</feature>
<dbReference type="Proteomes" id="UP000682733">
    <property type="component" value="Unassembled WGS sequence"/>
</dbReference>
<dbReference type="Proteomes" id="UP000677228">
    <property type="component" value="Unassembled WGS sequence"/>
</dbReference>
<dbReference type="SMART" id="SM00360">
    <property type="entry name" value="RRM"/>
    <property type="match status" value="1"/>
</dbReference>
<dbReference type="InterPro" id="IPR050825">
    <property type="entry name" value="RBM42_RBP45_47-like"/>
</dbReference>
<proteinExistence type="inferred from homology"/>
<dbReference type="InterPro" id="IPR035979">
    <property type="entry name" value="RBD_domain_sf"/>
</dbReference>
<dbReference type="Pfam" id="PF00076">
    <property type="entry name" value="RRM_1"/>
    <property type="match status" value="1"/>
</dbReference>
<accession>A0A8S2GMI0</accession>
<feature type="compositionally biased region" description="Polar residues" evidence="6">
    <location>
        <begin position="201"/>
        <end position="218"/>
    </location>
</feature>